<evidence type="ECO:0000256" key="6">
    <source>
        <dbReference type="ARBA" id="ARBA00022840"/>
    </source>
</evidence>
<proteinExistence type="predicted"/>
<gene>
    <name evidence="12" type="ORF">CJ255_07685</name>
</gene>
<feature type="transmembrane region" description="Helical" evidence="9">
    <location>
        <begin position="45"/>
        <end position="63"/>
    </location>
</feature>
<keyword evidence="5" id="KW-0547">Nucleotide-binding</keyword>
<dbReference type="SUPFAM" id="SSF52540">
    <property type="entry name" value="P-loop containing nucleoside triphosphate hydrolases"/>
    <property type="match status" value="1"/>
</dbReference>
<evidence type="ECO:0000259" key="11">
    <source>
        <dbReference type="PROSITE" id="PS50929"/>
    </source>
</evidence>
<dbReference type="InterPro" id="IPR011527">
    <property type="entry name" value="ABC1_TM_dom"/>
</dbReference>
<protein>
    <submittedName>
        <fullName evidence="12">ABC transporter permease</fullName>
    </submittedName>
</protein>
<dbReference type="PROSITE" id="PS50929">
    <property type="entry name" value="ABC_TM1F"/>
    <property type="match status" value="1"/>
</dbReference>
<evidence type="ECO:0000256" key="7">
    <source>
        <dbReference type="ARBA" id="ARBA00022989"/>
    </source>
</evidence>
<keyword evidence="13" id="KW-1185">Reference proteome</keyword>
<dbReference type="Proteomes" id="UP000220527">
    <property type="component" value="Unassembled WGS sequence"/>
</dbReference>
<keyword evidence="6" id="KW-0067">ATP-binding</keyword>
<feature type="domain" description="ABC transporter" evidence="10">
    <location>
        <begin position="374"/>
        <end position="614"/>
    </location>
</feature>
<comment type="caution">
    <text evidence="12">The sequence shown here is derived from an EMBL/GenBank/DDBJ whole genome shotgun (WGS) entry which is preliminary data.</text>
</comment>
<dbReference type="PANTHER" id="PTHR43394:SF1">
    <property type="entry name" value="ATP-BINDING CASSETTE SUB-FAMILY B MEMBER 10, MITOCHONDRIAL"/>
    <property type="match status" value="1"/>
</dbReference>
<dbReference type="GO" id="GO:0015421">
    <property type="term" value="F:ABC-type oligopeptide transporter activity"/>
    <property type="evidence" value="ECO:0007669"/>
    <property type="project" value="TreeGrafter"/>
</dbReference>
<evidence type="ECO:0000256" key="8">
    <source>
        <dbReference type="ARBA" id="ARBA00023136"/>
    </source>
</evidence>
<dbReference type="Pfam" id="PF00005">
    <property type="entry name" value="ABC_tran"/>
    <property type="match status" value="1"/>
</dbReference>
<feature type="domain" description="ABC transmembrane type-1" evidence="11">
    <location>
        <begin position="48"/>
        <end position="340"/>
    </location>
</feature>
<accession>A0A2A6RLC6</accession>
<keyword evidence="8 9" id="KW-0472">Membrane</keyword>
<organism evidence="12 13">
    <name type="scientific">Candidatus Viridilinea mediisalina</name>
    <dbReference type="NCBI Taxonomy" id="2024553"/>
    <lineage>
        <taxon>Bacteria</taxon>
        <taxon>Bacillati</taxon>
        <taxon>Chloroflexota</taxon>
        <taxon>Chloroflexia</taxon>
        <taxon>Chloroflexales</taxon>
        <taxon>Chloroflexineae</taxon>
        <taxon>Oscillochloridaceae</taxon>
        <taxon>Candidatus Viridilinea</taxon>
    </lineage>
</organism>
<evidence type="ECO:0000256" key="2">
    <source>
        <dbReference type="ARBA" id="ARBA00022448"/>
    </source>
</evidence>
<evidence type="ECO:0000313" key="12">
    <source>
        <dbReference type="EMBL" id="PDW03650.1"/>
    </source>
</evidence>
<evidence type="ECO:0000256" key="1">
    <source>
        <dbReference type="ARBA" id="ARBA00004651"/>
    </source>
</evidence>
<dbReference type="InterPro" id="IPR017871">
    <property type="entry name" value="ABC_transporter-like_CS"/>
</dbReference>
<feature type="transmembrane region" description="Helical" evidence="9">
    <location>
        <begin position="70"/>
        <end position="93"/>
    </location>
</feature>
<dbReference type="InterPro" id="IPR036640">
    <property type="entry name" value="ABC1_TM_sf"/>
</dbReference>
<comment type="subcellular location">
    <subcellularLocation>
        <location evidence="1">Cell membrane</location>
        <topology evidence="1">Multi-pass membrane protein</topology>
    </subcellularLocation>
</comment>
<reference evidence="13" key="1">
    <citation type="submission" date="2017-08" db="EMBL/GenBank/DDBJ databases">
        <authorList>
            <person name="Grouzdev D.S."/>
            <person name="Gaisin V.A."/>
            <person name="Rysina M.S."/>
            <person name="Gorlenko V.M."/>
        </authorList>
    </citation>
    <scope>NUCLEOTIDE SEQUENCE [LARGE SCALE GENOMIC DNA]</scope>
    <source>
        <strain evidence="13">Kir15-3F</strain>
    </source>
</reference>
<dbReference type="Gene3D" id="3.40.50.300">
    <property type="entry name" value="P-loop containing nucleotide triphosphate hydrolases"/>
    <property type="match status" value="1"/>
</dbReference>
<dbReference type="InterPro" id="IPR003593">
    <property type="entry name" value="AAA+_ATPase"/>
</dbReference>
<keyword evidence="7 9" id="KW-1133">Transmembrane helix</keyword>
<dbReference type="FunFam" id="3.40.50.300:FF:000221">
    <property type="entry name" value="Multidrug ABC transporter ATP-binding protein"/>
    <property type="match status" value="1"/>
</dbReference>
<dbReference type="InterPro" id="IPR027417">
    <property type="entry name" value="P-loop_NTPase"/>
</dbReference>
<keyword evidence="3" id="KW-1003">Cell membrane</keyword>
<evidence type="ECO:0000313" key="13">
    <source>
        <dbReference type="Proteomes" id="UP000220527"/>
    </source>
</evidence>
<dbReference type="InterPro" id="IPR039421">
    <property type="entry name" value="Type_1_exporter"/>
</dbReference>
<dbReference type="InterPro" id="IPR003439">
    <property type="entry name" value="ABC_transporter-like_ATP-bd"/>
</dbReference>
<dbReference type="GO" id="GO:0005524">
    <property type="term" value="F:ATP binding"/>
    <property type="evidence" value="ECO:0007669"/>
    <property type="project" value="UniProtKB-KW"/>
</dbReference>
<dbReference type="PROSITE" id="PS00211">
    <property type="entry name" value="ABC_TRANSPORTER_1"/>
    <property type="match status" value="1"/>
</dbReference>
<dbReference type="Gene3D" id="1.20.1560.10">
    <property type="entry name" value="ABC transporter type 1, transmembrane domain"/>
    <property type="match status" value="1"/>
</dbReference>
<evidence type="ECO:0000256" key="9">
    <source>
        <dbReference type="SAM" id="Phobius"/>
    </source>
</evidence>
<evidence type="ECO:0000256" key="4">
    <source>
        <dbReference type="ARBA" id="ARBA00022692"/>
    </source>
</evidence>
<dbReference type="SMART" id="SM00382">
    <property type="entry name" value="AAA"/>
    <property type="match status" value="1"/>
</dbReference>
<feature type="transmembrane region" description="Helical" evidence="9">
    <location>
        <begin position="284"/>
        <end position="317"/>
    </location>
</feature>
<dbReference type="OrthoDB" id="9806127at2"/>
<evidence type="ECO:0000256" key="3">
    <source>
        <dbReference type="ARBA" id="ARBA00022475"/>
    </source>
</evidence>
<feature type="transmembrane region" description="Helical" evidence="9">
    <location>
        <begin position="184"/>
        <end position="209"/>
    </location>
</feature>
<keyword evidence="4 9" id="KW-0812">Transmembrane</keyword>
<keyword evidence="2" id="KW-0813">Transport</keyword>
<evidence type="ECO:0000259" key="10">
    <source>
        <dbReference type="PROSITE" id="PS50893"/>
    </source>
</evidence>
<dbReference type="GO" id="GO:0016887">
    <property type="term" value="F:ATP hydrolysis activity"/>
    <property type="evidence" value="ECO:0007669"/>
    <property type="project" value="InterPro"/>
</dbReference>
<dbReference type="EMBL" id="NQWI01000025">
    <property type="protein sequence ID" value="PDW03650.1"/>
    <property type="molecule type" value="Genomic_DNA"/>
</dbReference>
<dbReference type="SUPFAM" id="SSF90123">
    <property type="entry name" value="ABC transporter transmembrane region"/>
    <property type="match status" value="1"/>
</dbReference>
<dbReference type="GO" id="GO:0005886">
    <property type="term" value="C:plasma membrane"/>
    <property type="evidence" value="ECO:0007669"/>
    <property type="project" value="UniProtKB-SubCell"/>
</dbReference>
<sequence>MRMNPDAAPGGPEEPKSFGERWREARAAFRNVPRAFQLVWQAHRGATLGMALVALIGGLLPISQAWVAKLIVDAVVAAVVDGIAAVVALRAVFPLLLVEFVLLTTGAVLNQVRTLSEHILHSRLGHTINTAIIRKSLALDLHYFEDAQFYDKLQNARRESNWRAMSMIRTSFNLLENVITLSSFAIGLLAFSPLIALLLFGATIPSFVVQTRYSRLTFRLLTWRAPEFRRMNYFEHLLTVDSSAKEIKLFGLGEPLLQRYRDQFWQIAHADEALAKRRSVLSTLWGLLATLSYYAAYAWIVFLTVAGSITIGAMTFYLTLFRQSQGTFQGLFTNIGQLYESGLFLENLFGFLALTPQMMTGQGRAVPHPVVQGLEFRNVSFRYPDREEWALREVNLVVRPGEKIALVGANGAGKTTLIKLLTRLYDPTEGQILLDGVDLREYELEALRQAIGVIFQDFVRYQVSARENIGFGQIEQLGDEPRIVSAAARGGADEVIAGLPQGYDTILGRWFEKGAELSGGQWQKIALGRAFMRDSEILVLDEPTAALDAEREYEIFQRFRELTAGRIAFLISHRFSTVRMADRIVVIEQGQLSESGTHAELLALGGTYARLFHMQAEGYR</sequence>
<dbReference type="PANTHER" id="PTHR43394">
    <property type="entry name" value="ATP-DEPENDENT PERMEASE MDL1, MITOCHONDRIAL"/>
    <property type="match status" value="1"/>
</dbReference>
<dbReference type="AlphaFoldDB" id="A0A2A6RLC6"/>
<evidence type="ECO:0000256" key="5">
    <source>
        <dbReference type="ARBA" id="ARBA00022741"/>
    </source>
</evidence>
<dbReference type="PROSITE" id="PS50893">
    <property type="entry name" value="ABC_TRANSPORTER_2"/>
    <property type="match status" value="1"/>
</dbReference>
<name>A0A2A6RLC6_9CHLR</name>